<evidence type="ECO:0000313" key="2">
    <source>
        <dbReference type="EMBL" id="ORZ34101.1"/>
    </source>
</evidence>
<evidence type="ECO:0000313" key="3">
    <source>
        <dbReference type="Proteomes" id="UP000193411"/>
    </source>
</evidence>
<dbReference type="EMBL" id="MCFL01000031">
    <property type="protein sequence ID" value="ORZ34101.1"/>
    <property type="molecule type" value="Genomic_DNA"/>
</dbReference>
<dbReference type="AlphaFoldDB" id="A0A1Y2HJT0"/>
<evidence type="ECO:0000256" key="1">
    <source>
        <dbReference type="SAM" id="MobiDB-lite"/>
    </source>
</evidence>
<feature type="region of interest" description="Disordered" evidence="1">
    <location>
        <begin position="486"/>
        <end position="563"/>
    </location>
</feature>
<sequence length="782" mass="82164">MLSNLFMASINNDGRSPTLRSSAPVAPLVIPSPTIANPLHHLHHAKSSPAIHHPSASPTSSPSSFTLKLGANRIPRPSSSSSSPATLPVSTSVTSLSIAIPASSSPSSRSAPSNNAGSAASSHCASSSVSSAMLIASAARAAGDLSLAPVAHSPSRASPTPSASASFKSNNKWAAAHASNLLVHGGSSDLDDQIDRLNASIRLALHWAVNTAIQPHTRRLYYEYRPPVVGADVTNGVPPSTTKSTTLARYPVILQQQVPAGAGGRVLRRDAVAELQSLFRLYTAFLTVPPSDPVAQRSFSFSIRSILSFYTDLLTPLALSPTSTAHQLPAALASITPLTLDDRALQEPCSIAALAALLDLLTLIGHAPLPRTQFASNIDDHAWVERTADGLAVTLVLLSDDARWLPAYVPSCSSRAFGGTQRAPSVDDSRAVLDALCGLARYVAARNTTSVGNSEHRTLAVVVGGVVRKVARTHLDLCAPAASATAAASRRSRQVSSPPSVHVHGGDWDPASVMDFDDDQDHQDAHQHMNKKRPSSPHAHHHGHDSTSDSDSDPEADNEDTYTSERVAIAVRVTRLALLVRATDPDLVDDAIAHWDALSAAHYFVPLTVVAAHASPQAARAAKHATRYQYSTAELARIVESLTQLLPHLDPVRRAMLKSPLAAAARELANRQVVRGADRLAVGGFVCRAMTTTASATAGPRWVSSPLAGRAPASVAGAGPREECQAHHVPIIAEAIGALVVVVKGLSERVASGTASPGSWRDDDDEEQLDARASRAWSPPLV</sequence>
<reference evidence="2 3" key="1">
    <citation type="submission" date="2016-07" db="EMBL/GenBank/DDBJ databases">
        <title>Pervasive Adenine N6-methylation of Active Genes in Fungi.</title>
        <authorList>
            <consortium name="DOE Joint Genome Institute"/>
            <person name="Mondo S.J."/>
            <person name="Dannebaum R.O."/>
            <person name="Kuo R.C."/>
            <person name="Labutti K."/>
            <person name="Haridas S."/>
            <person name="Kuo A."/>
            <person name="Salamov A."/>
            <person name="Ahrendt S.R."/>
            <person name="Lipzen A."/>
            <person name="Sullivan W."/>
            <person name="Andreopoulos W.B."/>
            <person name="Clum A."/>
            <person name="Lindquist E."/>
            <person name="Daum C."/>
            <person name="Ramamoorthy G.K."/>
            <person name="Gryganskyi A."/>
            <person name="Culley D."/>
            <person name="Magnuson J.K."/>
            <person name="James T.Y."/>
            <person name="O'Malley M.A."/>
            <person name="Stajich J.E."/>
            <person name="Spatafora J.W."/>
            <person name="Visel A."/>
            <person name="Grigoriev I.V."/>
        </authorList>
    </citation>
    <scope>NUCLEOTIDE SEQUENCE [LARGE SCALE GENOMIC DNA]</scope>
    <source>
        <strain evidence="2 3">PL171</strain>
    </source>
</reference>
<comment type="caution">
    <text evidence="2">The sequence shown here is derived from an EMBL/GenBank/DDBJ whole genome shotgun (WGS) entry which is preliminary data.</text>
</comment>
<feature type="compositionally biased region" description="Low complexity" evidence="1">
    <location>
        <begin position="77"/>
        <end position="88"/>
    </location>
</feature>
<feature type="compositionally biased region" description="Low complexity" evidence="1">
    <location>
        <begin position="47"/>
        <end position="64"/>
    </location>
</feature>
<feature type="region of interest" description="Disordered" evidence="1">
    <location>
        <begin position="752"/>
        <end position="782"/>
    </location>
</feature>
<gene>
    <name evidence="2" type="ORF">BCR44DRAFT_1514299</name>
</gene>
<accession>A0A1Y2HJT0</accession>
<feature type="compositionally biased region" description="Low complexity" evidence="1">
    <location>
        <begin position="486"/>
        <end position="500"/>
    </location>
</feature>
<dbReference type="Proteomes" id="UP000193411">
    <property type="component" value="Unassembled WGS sequence"/>
</dbReference>
<feature type="region of interest" description="Disordered" evidence="1">
    <location>
        <begin position="45"/>
        <end position="88"/>
    </location>
</feature>
<proteinExistence type="predicted"/>
<feature type="compositionally biased region" description="Acidic residues" evidence="1">
    <location>
        <begin position="548"/>
        <end position="562"/>
    </location>
</feature>
<dbReference type="OrthoDB" id="5584775at2759"/>
<name>A0A1Y2HJT0_9FUNG</name>
<keyword evidence="3" id="KW-1185">Reference proteome</keyword>
<organism evidence="2 3">
    <name type="scientific">Catenaria anguillulae PL171</name>
    <dbReference type="NCBI Taxonomy" id="765915"/>
    <lineage>
        <taxon>Eukaryota</taxon>
        <taxon>Fungi</taxon>
        <taxon>Fungi incertae sedis</taxon>
        <taxon>Blastocladiomycota</taxon>
        <taxon>Blastocladiomycetes</taxon>
        <taxon>Blastocladiales</taxon>
        <taxon>Catenariaceae</taxon>
        <taxon>Catenaria</taxon>
    </lineage>
</organism>
<feature type="compositionally biased region" description="Basic residues" evidence="1">
    <location>
        <begin position="528"/>
        <end position="543"/>
    </location>
</feature>
<protein>
    <submittedName>
        <fullName evidence="2">Uncharacterized protein</fullName>
    </submittedName>
</protein>
<feature type="region of interest" description="Disordered" evidence="1">
    <location>
        <begin position="101"/>
        <end position="122"/>
    </location>
</feature>